<evidence type="ECO:0000256" key="1">
    <source>
        <dbReference type="HAMAP-Rule" id="MF_02088"/>
    </source>
</evidence>
<sequence length="231" mass="26253">MNELYWIGMLALNFVMILIAFRLWGKLGLYIWIPISVIVANIQVTKNVMLFGFDATLGNIVYATGFLATDILSELYGKKESSKAVAIGFFSLLSMTILMQMALLFEPAASDIAHPSLSMIFGLMPRIAFGSLVAYVVSNLHDIWAFDYWKRKHPGNRTLWLRNNLSTIVSQLIDTLVFTFIAFWGVYPTEVLTGIVISTYLLKWVVAVLDTPFMYLARFWYDKEKIPVPTI</sequence>
<keyword evidence="1" id="KW-0472">Membrane</keyword>
<keyword evidence="1" id="KW-0812">Transmembrane</keyword>
<feature type="transmembrane region" description="Helical" evidence="1">
    <location>
        <begin position="191"/>
        <end position="216"/>
    </location>
</feature>
<name>A0A372MFK6_9SPIR</name>
<organism evidence="2 3">
    <name type="scientific">Sphaerochaeta halotolerans</name>
    <dbReference type="NCBI Taxonomy" id="2293840"/>
    <lineage>
        <taxon>Bacteria</taxon>
        <taxon>Pseudomonadati</taxon>
        <taxon>Spirochaetota</taxon>
        <taxon>Spirochaetia</taxon>
        <taxon>Spirochaetales</taxon>
        <taxon>Sphaerochaetaceae</taxon>
        <taxon>Sphaerochaeta</taxon>
    </lineage>
</organism>
<gene>
    <name evidence="2" type="ORF">DYP60_11230</name>
</gene>
<accession>A0A372MFK6</accession>
<dbReference type="InterPro" id="IPR003744">
    <property type="entry name" value="YhhQ"/>
</dbReference>
<dbReference type="GO" id="GO:0022857">
    <property type="term" value="F:transmembrane transporter activity"/>
    <property type="evidence" value="ECO:0007669"/>
    <property type="project" value="UniProtKB-UniRule"/>
</dbReference>
<dbReference type="Pfam" id="PF02592">
    <property type="entry name" value="Vut_1"/>
    <property type="match status" value="1"/>
</dbReference>
<feature type="transmembrane region" description="Helical" evidence="1">
    <location>
        <begin position="159"/>
        <end position="185"/>
    </location>
</feature>
<feature type="transmembrane region" description="Helical" evidence="1">
    <location>
        <begin position="84"/>
        <end position="105"/>
    </location>
</feature>
<feature type="transmembrane region" description="Helical" evidence="1">
    <location>
        <begin position="117"/>
        <end position="138"/>
    </location>
</feature>
<evidence type="ECO:0000313" key="2">
    <source>
        <dbReference type="EMBL" id="RFU94168.1"/>
    </source>
</evidence>
<reference evidence="3" key="1">
    <citation type="submission" date="2018-08" db="EMBL/GenBank/DDBJ databases">
        <authorList>
            <person name="Grouzdev D.S."/>
            <person name="Krutkina M.S."/>
        </authorList>
    </citation>
    <scope>NUCLEOTIDE SEQUENCE [LARGE SCALE GENOMIC DNA]</scope>
    <source>
        <strain evidence="3">4-11</strain>
    </source>
</reference>
<keyword evidence="3" id="KW-1185">Reference proteome</keyword>
<dbReference type="EMBL" id="QUWK01000012">
    <property type="protein sequence ID" value="RFU94168.1"/>
    <property type="molecule type" value="Genomic_DNA"/>
</dbReference>
<protein>
    <recommendedName>
        <fullName evidence="1">Probable queuosine precursor transporter</fullName>
        <shortName evidence="1">Q precursor transporter</shortName>
    </recommendedName>
</protein>
<dbReference type="PANTHER" id="PTHR34300">
    <property type="entry name" value="QUEUOSINE PRECURSOR TRANSPORTER-RELATED"/>
    <property type="match status" value="1"/>
</dbReference>
<proteinExistence type="inferred from homology"/>
<comment type="caution">
    <text evidence="2">The sequence shown here is derived from an EMBL/GenBank/DDBJ whole genome shotgun (WGS) entry which is preliminary data.</text>
</comment>
<dbReference type="Proteomes" id="UP000264002">
    <property type="component" value="Unassembled WGS sequence"/>
</dbReference>
<dbReference type="RefSeq" id="WP_117331106.1">
    <property type="nucleotide sequence ID" value="NZ_QUWK01000012.1"/>
</dbReference>
<comment type="similarity">
    <text evidence="1">Belongs to the vitamin uptake transporter (VUT/ECF) (TC 2.A.88) family. Q precursor transporter subfamily.</text>
</comment>
<dbReference type="GO" id="GO:0005886">
    <property type="term" value="C:plasma membrane"/>
    <property type="evidence" value="ECO:0007669"/>
    <property type="project" value="UniProtKB-SubCell"/>
</dbReference>
<evidence type="ECO:0000313" key="3">
    <source>
        <dbReference type="Proteomes" id="UP000264002"/>
    </source>
</evidence>
<dbReference type="HAMAP" id="MF_02088">
    <property type="entry name" value="Q_prec_transport"/>
    <property type="match status" value="1"/>
</dbReference>
<dbReference type="NCBIfam" id="TIGR00697">
    <property type="entry name" value="queuosine precursor transporter"/>
    <property type="match status" value="1"/>
</dbReference>
<dbReference type="AlphaFoldDB" id="A0A372MFK6"/>
<dbReference type="PANTHER" id="PTHR34300:SF2">
    <property type="entry name" value="QUEUOSINE PRECURSOR TRANSPORTER-RELATED"/>
    <property type="match status" value="1"/>
</dbReference>
<comment type="function">
    <text evidence="1">Involved in the import of queuosine (Q) precursors, required for Q precursor salvage.</text>
</comment>
<dbReference type="OrthoDB" id="9805479at2"/>
<feature type="transmembrane region" description="Helical" evidence="1">
    <location>
        <begin position="29"/>
        <end position="45"/>
    </location>
</feature>
<reference evidence="2 3" key="2">
    <citation type="submission" date="2018-09" db="EMBL/GenBank/DDBJ databases">
        <title>Genome of Sphaerochaeta halotolerans strain 4-11.</title>
        <authorList>
            <person name="Nazina T.N."/>
            <person name="Sokolova D.S."/>
        </authorList>
    </citation>
    <scope>NUCLEOTIDE SEQUENCE [LARGE SCALE GENOMIC DNA]</scope>
    <source>
        <strain evidence="2 3">4-11</strain>
    </source>
</reference>
<keyword evidence="1" id="KW-1003">Cell membrane</keyword>
<keyword evidence="1" id="KW-1133">Transmembrane helix</keyword>
<comment type="subcellular location">
    <subcellularLocation>
        <location evidence="1">Cell membrane</location>
        <topology evidence="1">Multi-pass membrane protein</topology>
    </subcellularLocation>
</comment>
<keyword evidence="1" id="KW-0813">Transport</keyword>
<feature type="transmembrane region" description="Helical" evidence="1">
    <location>
        <begin position="6"/>
        <end position="24"/>
    </location>
</feature>
<feature type="transmembrane region" description="Helical" evidence="1">
    <location>
        <begin position="51"/>
        <end position="72"/>
    </location>
</feature>